<protein>
    <submittedName>
        <fullName evidence="2">Uncharacterized protein</fullName>
    </submittedName>
</protein>
<reference evidence="2" key="1">
    <citation type="submission" date="2014-11" db="EMBL/GenBank/DDBJ databases">
        <authorList>
            <person name="Amaro Gonzalez C."/>
        </authorList>
    </citation>
    <scope>NUCLEOTIDE SEQUENCE</scope>
</reference>
<dbReference type="EMBL" id="GBXM01035250">
    <property type="protein sequence ID" value="JAH73327.1"/>
    <property type="molecule type" value="Transcribed_RNA"/>
</dbReference>
<evidence type="ECO:0000313" key="2">
    <source>
        <dbReference type="EMBL" id="JAH73327.1"/>
    </source>
</evidence>
<sequence length="44" mass="4680">MILTPDPLNSFLTVVLNTTSPPLQSPCHTQTSSSSGAGIYYPSR</sequence>
<evidence type="ECO:0000256" key="1">
    <source>
        <dbReference type="SAM" id="MobiDB-lite"/>
    </source>
</evidence>
<feature type="region of interest" description="Disordered" evidence="1">
    <location>
        <begin position="22"/>
        <end position="44"/>
    </location>
</feature>
<dbReference type="AlphaFoldDB" id="A0A0E9V5L8"/>
<name>A0A0E9V5L8_ANGAN</name>
<reference evidence="2" key="2">
    <citation type="journal article" date="2015" name="Fish Shellfish Immunol.">
        <title>Early steps in the European eel (Anguilla anguilla)-Vibrio vulnificus interaction in the gills: Role of the RtxA13 toxin.</title>
        <authorList>
            <person name="Callol A."/>
            <person name="Pajuelo D."/>
            <person name="Ebbesson L."/>
            <person name="Teles M."/>
            <person name="MacKenzie S."/>
            <person name="Amaro C."/>
        </authorList>
    </citation>
    <scope>NUCLEOTIDE SEQUENCE</scope>
</reference>
<organism evidence="2">
    <name type="scientific">Anguilla anguilla</name>
    <name type="common">European freshwater eel</name>
    <name type="synonym">Muraena anguilla</name>
    <dbReference type="NCBI Taxonomy" id="7936"/>
    <lineage>
        <taxon>Eukaryota</taxon>
        <taxon>Metazoa</taxon>
        <taxon>Chordata</taxon>
        <taxon>Craniata</taxon>
        <taxon>Vertebrata</taxon>
        <taxon>Euteleostomi</taxon>
        <taxon>Actinopterygii</taxon>
        <taxon>Neopterygii</taxon>
        <taxon>Teleostei</taxon>
        <taxon>Anguilliformes</taxon>
        <taxon>Anguillidae</taxon>
        <taxon>Anguilla</taxon>
    </lineage>
</organism>
<accession>A0A0E9V5L8</accession>
<feature type="compositionally biased region" description="Polar residues" evidence="1">
    <location>
        <begin position="22"/>
        <end position="36"/>
    </location>
</feature>
<proteinExistence type="predicted"/>